<keyword evidence="2" id="KW-1185">Reference proteome</keyword>
<dbReference type="EMBL" id="BSNN01000003">
    <property type="protein sequence ID" value="GLQ35089.1"/>
    <property type="molecule type" value="Genomic_DNA"/>
</dbReference>
<evidence type="ECO:0000313" key="1">
    <source>
        <dbReference type="EMBL" id="GLQ35089.1"/>
    </source>
</evidence>
<protein>
    <recommendedName>
        <fullName evidence="3">Polyketide cyclase / dehydrase and lipid transport</fullName>
    </recommendedName>
</protein>
<dbReference type="Pfam" id="PF10604">
    <property type="entry name" value="Polyketide_cyc2"/>
    <property type="match status" value="1"/>
</dbReference>
<dbReference type="InterPro" id="IPR019587">
    <property type="entry name" value="Polyketide_cyclase/dehydratase"/>
</dbReference>
<dbReference type="PANTHER" id="PTHR39332">
    <property type="entry name" value="BLL4707 PROTEIN"/>
    <property type="match status" value="1"/>
</dbReference>
<dbReference type="CDD" id="cd07821">
    <property type="entry name" value="PYR_PYL_RCAR_like"/>
    <property type="match status" value="1"/>
</dbReference>
<accession>A0ABQ5VVC5</accession>
<reference evidence="2" key="1">
    <citation type="journal article" date="2019" name="Int. J. Syst. Evol. Microbiol.">
        <title>The Global Catalogue of Microorganisms (GCM) 10K type strain sequencing project: providing services to taxonomists for standard genome sequencing and annotation.</title>
        <authorList>
            <consortium name="The Broad Institute Genomics Platform"/>
            <consortium name="The Broad Institute Genome Sequencing Center for Infectious Disease"/>
            <person name="Wu L."/>
            <person name="Ma J."/>
        </authorList>
    </citation>
    <scope>NUCLEOTIDE SEQUENCE [LARGE SCALE GENOMIC DNA]</scope>
    <source>
        <strain evidence="2">NBRC 110140</strain>
    </source>
</reference>
<dbReference type="SUPFAM" id="SSF55961">
    <property type="entry name" value="Bet v1-like"/>
    <property type="match status" value="1"/>
</dbReference>
<organism evidence="1 2">
    <name type="scientific">Amylibacter marinus</name>
    <dbReference type="NCBI Taxonomy" id="1475483"/>
    <lineage>
        <taxon>Bacteria</taxon>
        <taxon>Pseudomonadati</taxon>
        <taxon>Pseudomonadota</taxon>
        <taxon>Alphaproteobacteria</taxon>
        <taxon>Rhodobacterales</taxon>
        <taxon>Paracoccaceae</taxon>
        <taxon>Amylibacter</taxon>
    </lineage>
</organism>
<proteinExistence type="predicted"/>
<gene>
    <name evidence="1" type="ORF">GCM10007939_13720</name>
</gene>
<evidence type="ECO:0000313" key="2">
    <source>
        <dbReference type="Proteomes" id="UP001156694"/>
    </source>
</evidence>
<comment type="caution">
    <text evidence="1">The sequence shown here is derived from an EMBL/GenBank/DDBJ whole genome shotgun (WGS) entry which is preliminary data.</text>
</comment>
<evidence type="ECO:0008006" key="3">
    <source>
        <dbReference type="Google" id="ProtNLM"/>
    </source>
</evidence>
<dbReference type="InterPro" id="IPR023393">
    <property type="entry name" value="START-like_dom_sf"/>
</dbReference>
<dbReference type="Proteomes" id="UP001156694">
    <property type="component" value="Unassembled WGS sequence"/>
</dbReference>
<dbReference type="Gene3D" id="3.30.530.20">
    <property type="match status" value="1"/>
</dbReference>
<dbReference type="PANTHER" id="PTHR39332:SF7">
    <property type="entry name" value="SRPBCC FAMILY PROTEIN"/>
    <property type="match status" value="1"/>
</dbReference>
<sequence length="159" mass="17654">MVKLSSREEESNMIHHSKELEINASVETVWATLARFMHIDEFAPYVTSVDALSVNHDGLGAKRRCHFDNGTSLVEQVIAWSSNHSYRVHLSEMDAMPLIASEAEIKIQALDAGRTLVTWSMDYSVKYGALGWLLGQTLMKMMMGKVLVANLKGLAASIT</sequence>
<name>A0ABQ5VVC5_9RHOB</name>